<protein>
    <submittedName>
        <fullName evidence="1">Uncharacterized protein</fullName>
    </submittedName>
</protein>
<reference evidence="1" key="1">
    <citation type="journal article" date="2021" name="Proc. Natl. Acad. Sci. U.S.A.">
        <title>A Catalog of Tens of Thousands of Viruses from Human Metagenomes Reveals Hidden Associations with Chronic Diseases.</title>
        <authorList>
            <person name="Tisza M.J."/>
            <person name="Buck C.B."/>
        </authorList>
    </citation>
    <scope>NUCLEOTIDE SEQUENCE</scope>
    <source>
        <strain evidence="1">CtFNi10</strain>
    </source>
</reference>
<proteinExistence type="predicted"/>
<dbReference type="EMBL" id="BK015952">
    <property type="protein sequence ID" value="DAF86764.1"/>
    <property type="molecule type" value="Genomic_DNA"/>
</dbReference>
<accession>A0A8S5TX35</accession>
<name>A0A8S5TX35_9CAUD</name>
<evidence type="ECO:0000313" key="1">
    <source>
        <dbReference type="EMBL" id="DAF86764.1"/>
    </source>
</evidence>
<organism evidence="1">
    <name type="scientific">Myoviridae sp. ctFNi10</name>
    <dbReference type="NCBI Taxonomy" id="2825067"/>
    <lineage>
        <taxon>Viruses</taxon>
        <taxon>Duplodnaviria</taxon>
        <taxon>Heunggongvirae</taxon>
        <taxon>Uroviricota</taxon>
        <taxon>Caudoviricetes</taxon>
    </lineage>
</organism>
<sequence length="30" mass="3209">MSLLPAGKEPGREEADLPPRGLYASCSIHL</sequence>